<keyword evidence="3 6" id="KW-0378">Hydrolase</keyword>
<organism evidence="6 7">
    <name type="scientific">Clostridium lentum</name>
    <dbReference type="NCBI Taxonomy" id="2763037"/>
    <lineage>
        <taxon>Bacteria</taxon>
        <taxon>Bacillati</taxon>
        <taxon>Bacillota</taxon>
        <taxon>Clostridia</taxon>
        <taxon>Eubacteriales</taxon>
        <taxon>Clostridiaceae</taxon>
        <taxon>Clostridium</taxon>
    </lineage>
</organism>
<dbReference type="Pfam" id="PF00753">
    <property type="entry name" value="Lactamase_B"/>
    <property type="match status" value="1"/>
</dbReference>
<evidence type="ECO:0000313" key="6">
    <source>
        <dbReference type="EMBL" id="MBC5639544.1"/>
    </source>
</evidence>
<dbReference type="SUPFAM" id="SSF56281">
    <property type="entry name" value="Metallo-hydrolase/oxidoreductase"/>
    <property type="match status" value="1"/>
</dbReference>
<proteinExistence type="predicted"/>
<protein>
    <submittedName>
        <fullName evidence="6">MBL fold metallo-hydrolase</fullName>
    </submittedName>
</protein>
<gene>
    <name evidence="6" type="ORF">H8R92_03695</name>
</gene>
<dbReference type="RefSeq" id="WP_186834777.1">
    <property type="nucleotide sequence ID" value="NZ_JACOOQ010000004.1"/>
</dbReference>
<accession>A0A8I0ABU1</accession>
<dbReference type="CDD" id="cd06262">
    <property type="entry name" value="metallo-hydrolase-like_MBL-fold"/>
    <property type="match status" value="1"/>
</dbReference>
<evidence type="ECO:0000256" key="3">
    <source>
        <dbReference type="ARBA" id="ARBA00022801"/>
    </source>
</evidence>
<dbReference type="Proteomes" id="UP000662088">
    <property type="component" value="Unassembled WGS sequence"/>
</dbReference>
<dbReference type="EMBL" id="JACOOQ010000004">
    <property type="protein sequence ID" value="MBC5639544.1"/>
    <property type="molecule type" value="Genomic_DNA"/>
</dbReference>
<sequence length="203" mass="22576">MIIKTFPVGMLQENCYIIINEEVNEAVTVDPGDEGERLIANIERLGCSLKAILLTHGHADHVGAVVDLKNKFNVPVYINEKEILCMQNDNTVFGKLPECYDFIKDGDELAIAGLKIKCIHTPGHTLGGMCFLIDNELFTGDTLFQGAVGRSDFYGGNHVELINSINEKLMILDKKINIYPGHGPSSTLMYEAMRNPFLQDDLF</sequence>
<evidence type="ECO:0000256" key="4">
    <source>
        <dbReference type="ARBA" id="ARBA00022833"/>
    </source>
</evidence>
<keyword evidence="7" id="KW-1185">Reference proteome</keyword>
<dbReference type="Gene3D" id="3.60.15.10">
    <property type="entry name" value="Ribonuclease Z/Hydroxyacylglutathione hydrolase-like"/>
    <property type="match status" value="1"/>
</dbReference>
<evidence type="ECO:0000256" key="1">
    <source>
        <dbReference type="ARBA" id="ARBA00001947"/>
    </source>
</evidence>
<dbReference type="PANTHER" id="PTHR46233">
    <property type="entry name" value="HYDROXYACYLGLUTATHIONE HYDROLASE GLOC"/>
    <property type="match status" value="1"/>
</dbReference>
<keyword evidence="2" id="KW-0479">Metal-binding</keyword>
<dbReference type="InterPro" id="IPR001279">
    <property type="entry name" value="Metallo-B-lactamas"/>
</dbReference>
<dbReference type="SMART" id="SM00849">
    <property type="entry name" value="Lactamase_B"/>
    <property type="match status" value="1"/>
</dbReference>
<keyword evidence="4" id="KW-0862">Zinc</keyword>
<dbReference type="GO" id="GO:0046872">
    <property type="term" value="F:metal ion binding"/>
    <property type="evidence" value="ECO:0007669"/>
    <property type="project" value="UniProtKB-KW"/>
</dbReference>
<evidence type="ECO:0000259" key="5">
    <source>
        <dbReference type="SMART" id="SM00849"/>
    </source>
</evidence>
<dbReference type="AlphaFoldDB" id="A0A8I0ABU1"/>
<evidence type="ECO:0000256" key="2">
    <source>
        <dbReference type="ARBA" id="ARBA00022723"/>
    </source>
</evidence>
<comment type="cofactor">
    <cofactor evidence="1">
        <name>Zn(2+)</name>
        <dbReference type="ChEBI" id="CHEBI:29105"/>
    </cofactor>
</comment>
<dbReference type="PANTHER" id="PTHR46233:SF3">
    <property type="entry name" value="HYDROXYACYLGLUTATHIONE HYDROLASE GLOC"/>
    <property type="match status" value="1"/>
</dbReference>
<dbReference type="InterPro" id="IPR036866">
    <property type="entry name" value="RibonucZ/Hydroxyglut_hydro"/>
</dbReference>
<feature type="domain" description="Metallo-beta-lactamase" evidence="5">
    <location>
        <begin position="12"/>
        <end position="182"/>
    </location>
</feature>
<dbReference type="GO" id="GO:0016787">
    <property type="term" value="F:hydrolase activity"/>
    <property type="evidence" value="ECO:0007669"/>
    <property type="project" value="UniProtKB-KW"/>
</dbReference>
<dbReference type="InterPro" id="IPR051453">
    <property type="entry name" value="MBL_Glyoxalase_II"/>
</dbReference>
<evidence type="ECO:0000313" key="7">
    <source>
        <dbReference type="Proteomes" id="UP000662088"/>
    </source>
</evidence>
<name>A0A8I0ABU1_9CLOT</name>
<reference evidence="6" key="1">
    <citation type="submission" date="2020-08" db="EMBL/GenBank/DDBJ databases">
        <title>Genome public.</title>
        <authorList>
            <person name="Liu C."/>
            <person name="Sun Q."/>
        </authorList>
    </citation>
    <scope>NUCLEOTIDE SEQUENCE</scope>
    <source>
        <strain evidence="6">NSJ-42</strain>
    </source>
</reference>
<comment type="caution">
    <text evidence="6">The sequence shown here is derived from an EMBL/GenBank/DDBJ whole genome shotgun (WGS) entry which is preliminary data.</text>
</comment>